<dbReference type="OMA" id="TGRCVEQ"/>
<keyword evidence="7" id="KW-1185">Reference proteome</keyword>
<dbReference type="GO" id="GO:0005739">
    <property type="term" value="C:mitochondrion"/>
    <property type="evidence" value="ECO:0007669"/>
    <property type="project" value="TreeGrafter"/>
</dbReference>
<dbReference type="InterPro" id="IPR019537">
    <property type="entry name" value="TMEM65"/>
</dbReference>
<feature type="transmembrane region" description="Helical" evidence="5">
    <location>
        <begin position="72"/>
        <end position="93"/>
    </location>
</feature>
<dbReference type="PANTHER" id="PTHR21706">
    <property type="entry name" value="TRANSMEMBRANE PROTEIN 65"/>
    <property type="match status" value="1"/>
</dbReference>
<reference evidence="7" key="1">
    <citation type="journal article" date="2013" name="Nature">
        <title>Pan genome of the phytoplankton Emiliania underpins its global distribution.</title>
        <authorList>
            <person name="Read B.A."/>
            <person name="Kegel J."/>
            <person name="Klute M.J."/>
            <person name="Kuo A."/>
            <person name="Lefebvre S.C."/>
            <person name="Maumus F."/>
            <person name="Mayer C."/>
            <person name="Miller J."/>
            <person name="Monier A."/>
            <person name="Salamov A."/>
            <person name="Young J."/>
            <person name="Aguilar M."/>
            <person name="Claverie J.M."/>
            <person name="Frickenhaus S."/>
            <person name="Gonzalez K."/>
            <person name="Herman E.K."/>
            <person name="Lin Y.C."/>
            <person name="Napier J."/>
            <person name="Ogata H."/>
            <person name="Sarno A.F."/>
            <person name="Shmutz J."/>
            <person name="Schroeder D."/>
            <person name="de Vargas C."/>
            <person name="Verret F."/>
            <person name="von Dassow P."/>
            <person name="Valentin K."/>
            <person name="Van de Peer Y."/>
            <person name="Wheeler G."/>
            <person name="Dacks J.B."/>
            <person name="Delwiche C.F."/>
            <person name="Dyhrman S.T."/>
            <person name="Glockner G."/>
            <person name="John U."/>
            <person name="Richards T."/>
            <person name="Worden A.Z."/>
            <person name="Zhang X."/>
            <person name="Grigoriev I.V."/>
            <person name="Allen A.E."/>
            <person name="Bidle K."/>
            <person name="Borodovsky M."/>
            <person name="Bowler C."/>
            <person name="Brownlee C."/>
            <person name="Cock J.M."/>
            <person name="Elias M."/>
            <person name="Gladyshev V.N."/>
            <person name="Groth M."/>
            <person name="Guda C."/>
            <person name="Hadaegh A."/>
            <person name="Iglesias-Rodriguez M.D."/>
            <person name="Jenkins J."/>
            <person name="Jones B.M."/>
            <person name="Lawson T."/>
            <person name="Leese F."/>
            <person name="Lindquist E."/>
            <person name="Lobanov A."/>
            <person name="Lomsadze A."/>
            <person name="Malik S.B."/>
            <person name="Marsh M.E."/>
            <person name="Mackinder L."/>
            <person name="Mock T."/>
            <person name="Mueller-Roeber B."/>
            <person name="Pagarete A."/>
            <person name="Parker M."/>
            <person name="Probert I."/>
            <person name="Quesneville H."/>
            <person name="Raines C."/>
            <person name="Rensing S.A."/>
            <person name="Riano-Pachon D.M."/>
            <person name="Richier S."/>
            <person name="Rokitta S."/>
            <person name="Shiraiwa Y."/>
            <person name="Soanes D.M."/>
            <person name="van der Giezen M."/>
            <person name="Wahlund T.M."/>
            <person name="Williams B."/>
            <person name="Wilson W."/>
            <person name="Wolfe G."/>
            <person name="Wurch L.L."/>
        </authorList>
    </citation>
    <scope>NUCLEOTIDE SEQUENCE</scope>
</reference>
<dbReference type="EnsemblProtists" id="EOD05357">
    <property type="protein sequence ID" value="EOD05357"/>
    <property type="gene ID" value="EMIHUDRAFT_351059"/>
</dbReference>
<evidence type="ECO:0008006" key="8">
    <source>
        <dbReference type="Google" id="ProtNLM"/>
    </source>
</evidence>
<comment type="subcellular location">
    <subcellularLocation>
        <location evidence="1">Membrane</location>
        <topology evidence="1">Multi-pass membrane protein</topology>
    </subcellularLocation>
</comment>
<evidence type="ECO:0000256" key="5">
    <source>
        <dbReference type="SAM" id="Phobius"/>
    </source>
</evidence>
<dbReference type="EnsemblProtists" id="EOD37128">
    <property type="protein sequence ID" value="EOD37128"/>
    <property type="gene ID" value="EMIHUDRAFT_362226"/>
</dbReference>
<dbReference type="KEGG" id="ehx:EMIHUDRAFT_362226"/>
<evidence type="ECO:0000313" key="6">
    <source>
        <dbReference type="EnsemblProtists" id="EOD05357"/>
    </source>
</evidence>
<evidence type="ECO:0000256" key="4">
    <source>
        <dbReference type="ARBA" id="ARBA00023136"/>
    </source>
</evidence>
<keyword evidence="2 5" id="KW-0812">Transmembrane</keyword>
<keyword evidence="3 5" id="KW-1133">Transmembrane helix</keyword>
<keyword evidence="4 5" id="KW-0472">Membrane</keyword>
<dbReference type="RefSeq" id="XP_005757786.1">
    <property type="nucleotide sequence ID" value="XM_005757729.1"/>
</dbReference>
<protein>
    <recommendedName>
        <fullName evidence="8">Transmembrane protein 65</fullName>
    </recommendedName>
</protein>
<evidence type="ECO:0000313" key="7">
    <source>
        <dbReference type="Proteomes" id="UP000013827"/>
    </source>
</evidence>
<sequence>MLVAGDQIEAAFGAALGLSAMAAAGLGNLCSDVVGLQAGATVERLSGRLGLPEHHLSPHQLVQPPSKRATTVGQLIGISIGCVLGLAPLLFIGDEEERYLAKRLAAQREVEAAGELCPN</sequence>
<name>A0A0D3I272_EMIH1</name>
<evidence type="ECO:0000256" key="2">
    <source>
        <dbReference type="ARBA" id="ARBA00022692"/>
    </source>
</evidence>
<dbReference type="PaxDb" id="2903-EOD05357"/>
<dbReference type="Proteomes" id="UP000013827">
    <property type="component" value="Unassembled WGS sequence"/>
</dbReference>
<dbReference type="HOGENOM" id="CLU_138911_0_0_1"/>
<dbReference type="AlphaFoldDB" id="A0A0D3I272"/>
<dbReference type="GeneID" id="17282398"/>
<organism evidence="6 7">
    <name type="scientific">Emiliania huxleyi (strain CCMP1516)</name>
    <dbReference type="NCBI Taxonomy" id="280463"/>
    <lineage>
        <taxon>Eukaryota</taxon>
        <taxon>Haptista</taxon>
        <taxon>Haptophyta</taxon>
        <taxon>Prymnesiophyceae</taxon>
        <taxon>Isochrysidales</taxon>
        <taxon>Noelaerhabdaceae</taxon>
        <taxon>Emiliania</taxon>
    </lineage>
</organism>
<dbReference type="eggNOG" id="KOG4619">
    <property type="taxonomic scope" value="Eukaryota"/>
</dbReference>
<dbReference type="STRING" id="2903.R1DNG7"/>
<dbReference type="GeneID" id="17251437"/>
<dbReference type="Pfam" id="PF10507">
    <property type="entry name" value="TMEM65"/>
    <property type="match status" value="1"/>
</dbReference>
<dbReference type="KEGG" id="ehx:EMIHUDRAFT_351059"/>
<proteinExistence type="predicted"/>
<dbReference type="PANTHER" id="PTHR21706:SF15">
    <property type="entry name" value="TRANSMEMBRANE PROTEIN 65"/>
    <property type="match status" value="1"/>
</dbReference>
<accession>A0A0D3I272</accession>
<evidence type="ECO:0000256" key="1">
    <source>
        <dbReference type="ARBA" id="ARBA00004141"/>
    </source>
</evidence>
<dbReference type="GO" id="GO:0016020">
    <property type="term" value="C:membrane"/>
    <property type="evidence" value="ECO:0007669"/>
    <property type="project" value="UniProtKB-SubCell"/>
</dbReference>
<evidence type="ECO:0000256" key="3">
    <source>
        <dbReference type="ARBA" id="ARBA00022989"/>
    </source>
</evidence>
<reference evidence="6" key="2">
    <citation type="submission" date="2024-10" db="UniProtKB">
        <authorList>
            <consortium name="EnsemblProtists"/>
        </authorList>
    </citation>
    <scope>IDENTIFICATION</scope>
</reference>
<dbReference type="RefSeq" id="XP_005789557.1">
    <property type="nucleotide sequence ID" value="XM_005789500.1"/>
</dbReference>